<proteinExistence type="predicted"/>
<accession>A0A915DGN3</accession>
<dbReference type="AlphaFoldDB" id="A0A915DGN3"/>
<evidence type="ECO:0000313" key="2">
    <source>
        <dbReference type="Proteomes" id="UP000887574"/>
    </source>
</evidence>
<evidence type="ECO:0000313" key="3">
    <source>
        <dbReference type="WBParaSite" id="jg19675"/>
    </source>
</evidence>
<dbReference type="Proteomes" id="UP000887574">
    <property type="component" value="Unplaced"/>
</dbReference>
<evidence type="ECO:0000256" key="1">
    <source>
        <dbReference type="SAM" id="MobiDB-lite"/>
    </source>
</evidence>
<organism evidence="2 3">
    <name type="scientific">Ditylenchus dipsaci</name>
    <dbReference type="NCBI Taxonomy" id="166011"/>
    <lineage>
        <taxon>Eukaryota</taxon>
        <taxon>Metazoa</taxon>
        <taxon>Ecdysozoa</taxon>
        <taxon>Nematoda</taxon>
        <taxon>Chromadorea</taxon>
        <taxon>Rhabditida</taxon>
        <taxon>Tylenchina</taxon>
        <taxon>Tylenchomorpha</taxon>
        <taxon>Sphaerularioidea</taxon>
        <taxon>Anguinidae</taxon>
        <taxon>Anguininae</taxon>
        <taxon>Ditylenchus</taxon>
    </lineage>
</organism>
<protein>
    <submittedName>
        <fullName evidence="3">Uncharacterized protein</fullName>
    </submittedName>
</protein>
<dbReference type="WBParaSite" id="jg19675">
    <property type="protein sequence ID" value="jg19675"/>
    <property type="gene ID" value="jg19675"/>
</dbReference>
<reference evidence="3" key="1">
    <citation type="submission" date="2022-11" db="UniProtKB">
        <authorList>
            <consortium name="WormBaseParasite"/>
        </authorList>
    </citation>
    <scope>IDENTIFICATION</scope>
</reference>
<sequence length="936" mass="102519">ESCLNKFVFNFGQISQILLLPMDYFFAYRATHSPYIHTKGSLCNSKPITMQSVVCGTLILVDLYTGKWVQFLKDKDAVDVTLGEGDVLTVLSKDGSVAVHKPLTGGRGRTSGHVYGQWSASINDIVQSLKTTYPNHIHLNKVLDYITTTDSIALQPLTLKRLSQLWQLTRAEISMGNVSSPSLSSQSFHIHAPPQWVDSQHIHQHRTFAQHKRVGFLSMGAKDSEVASSKSYVLLGEEPGLSWSHVTFSLKYLASTAGAPDLQLTVLKRKSDQSSSSSSSSNPFHQPHIQTICWPLAVSDYMDGANQASHLQLNSSQLYSQESGTEKGQTFYLLVESLNNLSSEQLVMRQTAKLSYGSRSSFGCNSRYSAGSAVDRRMCLPPKLRKSLPQSKPQFKAPFSLSKISFSKAQQASKPSLSSTTKLRAQPDPKDGELDEGSLNSSFQWVEELTISIYKTPGLPRNARLQRVLLLKLPMLQNHILKTAAGLMPDGGSIPESVLREEYNLAQCQALDLLVWLCSHTTASIVNGLIEELVDSQPDEVVLLEKALLNGYINGPRSVAHKWNIVLFELIRLKTNMDDSVSTTKVEKAGSLQWLFALMVHVIRISSTTSMPDESLSTAVNDLLRQCTEVLSKVGKEWKNRWEGNQLQDKLVNKYKLAGLPFEQQMFDYPTQMLSIHSHFASCVTEPANLHEMAPSFPPYANSFGKSSANQQLALAKTYKYSKTGGSIDPQAGFTPPSVFSQFSMAVGVPPGPHSYNFPPPAIWTNQSPLLNQPGGFSAPPPHMVPMQLATTSSSSTNFTPNKMVLYFCNPENGEPIQPSTSLDSSMFPATSSFTTPNPYYVPAKAHPLSQSHPPSSSSVITYQPVGGVPQYLPSSQAFGDTIVADAKKYGSGANWFSSVARGSKQGSRAFGRDGSAATSQASATMCKEYAVVRVS</sequence>
<name>A0A915DGN3_9BILA</name>
<feature type="region of interest" description="Disordered" evidence="1">
    <location>
        <begin position="410"/>
        <end position="437"/>
    </location>
</feature>
<keyword evidence="2" id="KW-1185">Reference proteome</keyword>
<feature type="compositionally biased region" description="Polar residues" evidence="1">
    <location>
        <begin position="410"/>
        <end position="423"/>
    </location>
</feature>